<dbReference type="InterPro" id="IPR010899">
    <property type="entry name" value="UPF0344"/>
</dbReference>
<dbReference type="HAMAP" id="MF_01536">
    <property type="entry name" value="UPF0344"/>
    <property type="match status" value="1"/>
</dbReference>
<evidence type="ECO:0000256" key="5">
    <source>
        <dbReference type="HAMAP-Rule" id="MF_01536"/>
    </source>
</evidence>
<comment type="similarity">
    <text evidence="5">Belongs to the UPF0344 family.</text>
</comment>
<protein>
    <recommendedName>
        <fullName evidence="5">UPF0344 protein ACFQ3N_11410</fullName>
    </recommendedName>
</protein>
<reference evidence="7" key="1">
    <citation type="journal article" date="2019" name="Int. J. Syst. Evol. Microbiol.">
        <title>The Global Catalogue of Microorganisms (GCM) 10K type strain sequencing project: providing services to taxonomists for standard genome sequencing and annotation.</title>
        <authorList>
            <consortium name="The Broad Institute Genomics Platform"/>
            <consortium name="The Broad Institute Genome Sequencing Center for Infectious Disease"/>
            <person name="Wu L."/>
            <person name="Ma J."/>
        </authorList>
    </citation>
    <scope>NUCLEOTIDE SEQUENCE [LARGE SCALE GENOMIC DNA]</scope>
    <source>
        <strain evidence="7">CCUG 56754</strain>
    </source>
</reference>
<comment type="subcellular location">
    <subcellularLocation>
        <location evidence="5">Cell membrane</location>
        <topology evidence="5">Multi-pass membrane protein</topology>
    </subcellularLocation>
</comment>
<feature type="transmembrane region" description="Helical" evidence="5">
    <location>
        <begin position="96"/>
        <end position="115"/>
    </location>
</feature>
<name>A0ABW3LKT4_9BACI</name>
<proteinExistence type="inferred from homology"/>
<dbReference type="EMBL" id="JBHTKJ010000029">
    <property type="protein sequence ID" value="MFD1038991.1"/>
    <property type="molecule type" value="Genomic_DNA"/>
</dbReference>
<keyword evidence="4 5" id="KW-0472">Membrane</keyword>
<dbReference type="RefSeq" id="WP_390362505.1">
    <property type="nucleotide sequence ID" value="NZ_JBHTKJ010000029.1"/>
</dbReference>
<evidence type="ECO:0000313" key="6">
    <source>
        <dbReference type="EMBL" id="MFD1038991.1"/>
    </source>
</evidence>
<evidence type="ECO:0000256" key="3">
    <source>
        <dbReference type="ARBA" id="ARBA00022989"/>
    </source>
</evidence>
<gene>
    <name evidence="6" type="ORF">ACFQ3N_11410</name>
</gene>
<evidence type="ECO:0000256" key="2">
    <source>
        <dbReference type="ARBA" id="ARBA00022692"/>
    </source>
</evidence>
<comment type="caution">
    <text evidence="6">The sequence shown here is derived from an EMBL/GenBank/DDBJ whole genome shotgun (WGS) entry which is preliminary data.</text>
</comment>
<dbReference type="Proteomes" id="UP001597040">
    <property type="component" value="Unassembled WGS sequence"/>
</dbReference>
<keyword evidence="3 5" id="KW-1133">Transmembrane helix</keyword>
<accession>A0ABW3LKT4</accession>
<evidence type="ECO:0000256" key="4">
    <source>
        <dbReference type="ARBA" id="ARBA00023136"/>
    </source>
</evidence>
<keyword evidence="7" id="KW-1185">Reference proteome</keyword>
<keyword evidence="1 5" id="KW-1003">Cell membrane</keyword>
<keyword evidence="2 5" id="KW-0812">Transmembrane</keyword>
<evidence type="ECO:0000313" key="7">
    <source>
        <dbReference type="Proteomes" id="UP001597040"/>
    </source>
</evidence>
<organism evidence="6 7">
    <name type="scientific">Virgibacillus byunsanensis</name>
    <dbReference type="NCBI Taxonomy" id="570945"/>
    <lineage>
        <taxon>Bacteria</taxon>
        <taxon>Bacillati</taxon>
        <taxon>Bacillota</taxon>
        <taxon>Bacilli</taxon>
        <taxon>Bacillales</taxon>
        <taxon>Bacillaceae</taxon>
        <taxon>Virgibacillus</taxon>
    </lineage>
</organism>
<sequence length="117" mass="13361">MTHMHITAWVLAFILFAVAYSMYQQEKGKPAKMVHMVLRLDYLFILYTGGDLIANYFNGSDLMGEAIVKGIAGIWVIAALEMILVKTKKQKATKSWWIQLIIAIIITLILGFWRLPM</sequence>
<evidence type="ECO:0000256" key="1">
    <source>
        <dbReference type="ARBA" id="ARBA00022475"/>
    </source>
</evidence>
<feature type="transmembrane region" description="Helical" evidence="5">
    <location>
        <begin position="36"/>
        <end position="54"/>
    </location>
</feature>
<feature type="transmembrane region" description="Helical" evidence="5">
    <location>
        <begin position="6"/>
        <end position="24"/>
    </location>
</feature>
<feature type="transmembrane region" description="Helical" evidence="5">
    <location>
        <begin position="66"/>
        <end position="84"/>
    </location>
</feature>
<dbReference type="Pfam" id="PF07457">
    <property type="entry name" value="DUF1516"/>
    <property type="match status" value="1"/>
</dbReference>